<keyword evidence="3" id="KW-0520">NAD</keyword>
<evidence type="ECO:0000256" key="2">
    <source>
        <dbReference type="ARBA" id="ARBA00023002"/>
    </source>
</evidence>
<dbReference type="PANTHER" id="PTHR43103:SF5">
    <property type="entry name" value="4-EPIMERASE, PUTATIVE (AFU_ORTHOLOGUE AFUA_7G00360)-RELATED"/>
    <property type="match status" value="1"/>
</dbReference>
<organism evidence="5 6">
    <name type="scientific">Microvirga tunisiensis</name>
    <dbReference type="NCBI Taxonomy" id="2108360"/>
    <lineage>
        <taxon>Bacteria</taxon>
        <taxon>Pseudomonadati</taxon>
        <taxon>Pseudomonadota</taxon>
        <taxon>Alphaproteobacteria</taxon>
        <taxon>Hyphomicrobiales</taxon>
        <taxon>Methylobacteriaceae</taxon>
        <taxon>Microvirga</taxon>
    </lineage>
</organism>
<dbReference type="InterPro" id="IPR036291">
    <property type="entry name" value="NAD(P)-bd_dom_sf"/>
</dbReference>
<comment type="caution">
    <text evidence="5">The sequence shown here is derived from an EMBL/GenBank/DDBJ whole genome shotgun (WGS) entry which is preliminary data.</text>
</comment>
<dbReference type="SUPFAM" id="SSF51735">
    <property type="entry name" value="NAD(P)-binding Rossmann-fold domains"/>
    <property type="match status" value="1"/>
</dbReference>
<dbReference type="RefSeq" id="WP_152709403.1">
    <property type="nucleotide sequence ID" value="NZ_VOSJ01000005.1"/>
</dbReference>
<keyword evidence="2" id="KW-0560">Oxidoreductase</keyword>
<feature type="domain" description="NAD-dependent epimerase/dehydratase" evidence="4">
    <location>
        <begin position="6"/>
        <end position="165"/>
    </location>
</feature>
<name>A0A5N7MCF1_9HYPH</name>
<dbReference type="Gene3D" id="3.40.50.720">
    <property type="entry name" value="NAD(P)-binding Rossmann-like Domain"/>
    <property type="match status" value="1"/>
</dbReference>
<dbReference type="PANTHER" id="PTHR43103">
    <property type="entry name" value="NUCLEOSIDE-DIPHOSPHATE-SUGAR EPIMERASE"/>
    <property type="match status" value="1"/>
</dbReference>
<keyword evidence="6" id="KW-1185">Reference proteome</keyword>
<dbReference type="Proteomes" id="UP000403266">
    <property type="component" value="Unassembled WGS sequence"/>
</dbReference>
<dbReference type="AlphaFoldDB" id="A0A5N7MCF1"/>
<dbReference type="OrthoDB" id="8770295at2"/>
<evidence type="ECO:0000259" key="4">
    <source>
        <dbReference type="Pfam" id="PF01370"/>
    </source>
</evidence>
<evidence type="ECO:0000313" key="5">
    <source>
        <dbReference type="EMBL" id="MPR24358.1"/>
    </source>
</evidence>
<dbReference type="GO" id="GO:0016491">
    <property type="term" value="F:oxidoreductase activity"/>
    <property type="evidence" value="ECO:0007669"/>
    <property type="project" value="UniProtKB-KW"/>
</dbReference>
<evidence type="ECO:0000313" key="6">
    <source>
        <dbReference type="Proteomes" id="UP000403266"/>
    </source>
</evidence>
<dbReference type="Pfam" id="PF01370">
    <property type="entry name" value="Epimerase"/>
    <property type="match status" value="1"/>
</dbReference>
<proteinExistence type="inferred from homology"/>
<dbReference type="EMBL" id="VOSK01000006">
    <property type="protein sequence ID" value="MPR24358.1"/>
    <property type="molecule type" value="Genomic_DNA"/>
</dbReference>
<sequence>MTPKRILLTGAAGHLGGVLRRSFAGQFQLLRLSDVVSLGTAGESEEILTCDLADAAAVRALCEGVDAIIHLGGIAYETGWPALLQSNIVGTINLYEGARHAGVDRVIFASSNHATGMHPNDRTLSGESPPRPDSRYGLTKAFGEDVAALYAYKHGIRSLCLRIGSCLPKPDNRRALSTWLSHADFVRLVQVGLTADYIHEIVYGVSDNTRSWWDNSAAYRLGYEPQDNAEIYAAEVGNIELDTELARHYQGGNFVPNEFSGRKEWLG</sequence>
<evidence type="ECO:0000256" key="3">
    <source>
        <dbReference type="ARBA" id="ARBA00023027"/>
    </source>
</evidence>
<evidence type="ECO:0000256" key="1">
    <source>
        <dbReference type="ARBA" id="ARBA00007637"/>
    </source>
</evidence>
<gene>
    <name evidence="5" type="ORF">FS320_03720</name>
</gene>
<protein>
    <submittedName>
        <fullName evidence="5">NAD(P)-dependent oxidoreductase</fullName>
    </submittedName>
</protein>
<reference evidence="5 6" key="1">
    <citation type="journal article" date="2019" name="Syst. Appl. Microbiol.">
        <title>Microvirga tunisiensis sp. nov., a root nodule symbiotic bacterium isolated from Lupinus micranthus and L. luteus grown in Northern Tunisia.</title>
        <authorList>
            <person name="Msaddak A."/>
            <person name="Rejili M."/>
            <person name="Duran D."/>
            <person name="Mars M."/>
            <person name="Palacios J.M."/>
            <person name="Ruiz-Argueso T."/>
            <person name="Rey L."/>
            <person name="Imperial J."/>
        </authorList>
    </citation>
    <scope>NUCLEOTIDE SEQUENCE [LARGE SCALE GENOMIC DNA]</scope>
    <source>
        <strain evidence="5 6">Lmie10</strain>
    </source>
</reference>
<comment type="similarity">
    <text evidence="1">Belongs to the NAD(P)-dependent epimerase/dehydratase family.</text>
</comment>
<accession>A0A5N7MCF1</accession>
<dbReference type="InterPro" id="IPR001509">
    <property type="entry name" value="Epimerase_deHydtase"/>
</dbReference>